<dbReference type="SUPFAM" id="SSF53335">
    <property type="entry name" value="S-adenosyl-L-methionine-dependent methyltransferases"/>
    <property type="match status" value="1"/>
</dbReference>
<organism evidence="7">
    <name type="scientific">freshwater metagenome</name>
    <dbReference type="NCBI Taxonomy" id="449393"/>
    <lineage>
        <taxon>unclassified sequences</taxon>
        <taxon>metagenomes</taxon>
        <taxon>ecological metagenomes</taxon>
    </lineage>
</organism>
<feature type="transmembrane region" description="Helical" evidence="4">
    <location>
        <begin position="249"/>
        <end position="269"/>
    </location>
</feature>
<accession>A0A6J6EXC1</accession>
<evidence type="ECO:0000256" key="3">
    <source>
        <dbReference type="ARBA" id="ARBA00023115"/>
    </source>
</evidence>
<dbReference type="SUPFAM" id="SSF103473">
    <property type="entry name" value="MFS general substrate transporter"/>
    <property type="match status" value="1"/>
</dbReference>
<protein>
    <submittedName>
        <fullName evidence="7">Unannotated protein</fullName>
    </submittedName>
</protein>
<dbReference type="AlphaFoldDB" id="A0A6J6EXC1"/>
<feature type="transmembrane region" description="Helical" evidence="4">
    <location>
        <begin position="448"/>
        <end position="467"/>
    </location>
</feature>
<sequence>MDREPSPTAVRTRFAVVLVLFLVTGACGLVYQQLWLRELSLTFGVTVQAVSTVLAAFFGGLALGGWWAGRLSRRTERPILWYGVFEVASGVLAIVTPLLLALAGHVYVWFAGSVTDSLGVLTVVRFTLTFGVLLVPATLMGASMPLIVSSSLLRDGPLGSRVSALYAVNTGGAVVGTVVSGFWLIGWWGLERTFLVAAIVNIAAGSVAVVAARRWDRESVDAAAVRDLATEPPAPVRSVTPLTPAVQRLVLATFVVSGLVTLALEVVWFRELVLFLESSTYAFTVMLATVLVGITAGSAVATPILRRWSGLRMLAVVEVAIGLAALASFFLLSKSYGVVNRAADVIGTGSLTLVIVASALAMLPATFLMGLAFPLGVELWVGDDREHSGERVGTFYACNVAAGIVGSLLAGFVLVPVFGTSTSLVLLALAVVATGVVLAWVAFDRPRAIAWTGATAAVTGLVGVALVPDPYASVMYHRFPGEQLVWMADDAQTTVSIQRAGEALVMYVDGQHQANTTPEMVAYHRLLGTLPVAVHPDPRSALVIGLGGGVSPGAMSRAPSIEVTVVELSAEVVEGARFLADANHDVVDRANVDIRVDDGRNHLLLTDERYDVITADVIPPTHAGAGKLWSVEYWELTRDALAPGGVMVQWAPQANSRDYRMIVRSFLSVFPHVTAWAGGSMLVGSNEPITIDPAAVRARLADPAWQPVLGEVGIVDWNAFAGLFTADDAALRAAIGDGPVLTDDRPRLEYYRTLPADEGGWAADTVPVTPIDTILSR</sequence>
<dbReference type="PROSITE" id="PS51257">
    <property type="entry name" value="PROKAR_LIPOPROTEIN"/>
    <property type="match status" value="1"/>
</dbReference>
<evidence type="ECO:0000259" key="6">
    <source>
        <dbReference type="PROSITE" id="PS51006"/>
    </source>
</evidence>
<feature type="transmembrane region" description="Helical" evidence="4">
    <location>
        <begin position="165"/>
        <end position="188"/>
    </location>
</feature>
<evidence type="ECO:0000259" key="5">
    <source>
        <dbReference type="PROSITE" id="PS50850"/>
    </source>
</evidence>
<feature type="transmembrane region" description="Helical" evidence="4">
    <location>
        <begin position="12"/>
        <end position="31"/>
    </location>
</feature>
<dbReference type="InterPro" id="IPR020846">
    <property type="entry name" value="MFS_dom"/>
</dbReference>
<dbReference type="Gene3D" id="3.40.50.150">
    <property type="entry name" value="Vaccinia Virus protein VP39"/>
    <property type="match status" value="1"/>
</dbReference>
<dbReference type="PROSITE" id="PS50850">
    <property type="entry name" value="MFS"/>
    <property type="match status" value="1"/>
</dbReference>
<feature type="domain" description="PABS" evidence="6">
    <location>
        <begin position="449"/>
        <end position="696"/>
    </location>
</feature>
<dbReference type="PANTHER" id="PTHR43317">
    <property type="entry name" value="THERMOSPERMINE SYNTHASE ACAULIS5"/>
    <property type="match status" value="1"/>
</dbReference>
<dbReference type="CDD" id="cd06174">
    <property type="entry name" value="MFS"/>
    <property type="match status" value="1"/>
</dbReference>
<keyword evidence="2" id="KW-0808">Transferase</keyword>
<name>A0A6J6EXC1_9ZZZZ</name>
<keyword evidence="4" id="KW-1133">Transmembrane helix</keyword>
<feature type="transmembrane region" description="Helical" evidence="4">
    <location>
        <begin position="281"/>
        <end position="301"/>
    </location>
</feature>
<dbReference type="GO" id="GO:0016740">
    <property type="term" value="F:transferase activity"/>
    <property type="evidence" value="ECO:0007669"/>
    <property type="project" value="UniProtKB-KW"/>
</dbReference>
<gene>
    <name evidence="7" type="ORF">UFOPK1493_03058</name>
</gene>
<keyword evidence="3" id="KW-0620">Polyamine biosynthesis</keyword>
<proteinExistence type="inferred from homology"/>
<dbReference type="PROSITE" id="PS51006">
    <property type="entry name" value="PABS_2"/>
    <property type="match status" value="1"/>
</dbReference>
<feature type="transmembrane region" description="Helical" evidence="4">
    <location>
        <begin position="353"/>
        <end position="381"/>
    </location>
</feature>
<dbReference type="EMBL" id="CAEZSR010000151">
    <property type="protein sequence ID" value="CAB4580766.1"/>
    <property type="molecule type" value="Genomic_DNA"/>
</dbReference>
<dbReference type="InterPro" id="IPR036259">
    <property type="entry name" value="MFS_trans_sf"/>
</dbReference>
<feature type="transmembrane region" description="Helical" evidence="4">
    <location>
        <begin position="393"/>
        <end position="418"/>
    </location>
</feature>
<feature type="transmembrane region" description="Helical" evidence="4">
    <location>
        <begin position="194"/>
        <end position="212"/>
    </location>
</feature>
<evidence type="ECO:0000256" key="1">
    <source>
        <dbReference type="ARBA" id="ARBA00007867"/>
    </source>
</evidence>
<dbReference type="GO" id="GO:0006596">
    <property type="term" value="P:polyamine biosynthetic process"/>
    <property type="evidence" value="ECO:0007669"/>
    <property type="project" value="UniProtKB-KW"/>
</dbReference>
<comment type="similarity">
    <text evidence="1">Belongs to the spermidine/spermine synthase family.</text>
</comment>
<feature type="transmembrane region" description="Helical" evidence="4">
    <location>
        <begin position="43"/>
        <end position="67"/>
    </location>
</feature>
<feature type="transmembrane region" description="Helical" evidence="4">
    <location>
        <begin position="79"/>
        <end position="110"/>
    </location>
</feature>
<feature type="domain" description="Major facilitator superfamily (MFS) profile" evidence="5">
    <location>
        <begin position="12"/>
        <end position="447"/>
    </location>
</feature>
<feature type="transmembrane region" description="Helical" evidence="4">
    <location>
        <begin position="424"/>
        <end position="443"/>
    </location>
</feature>
<feature type="transmembrane region" description="Helical" evidence="4">
    <location>
        <begin position="313"/>
        <end position="333"/>
    </location>
</feature>
<dbReference type="Pfam" id="PF01564">
    <property type="entry name" value="Spermine_synth"/>
    <property type="match status" value="1"/>
</dbReference>
<dbReference type="CDD" id="cd02440">
    <property type="entry name" value="AdoMet_MTases"/>
    <property type="match status" value="1"/>
</dbReference>
<keyword evidence="4" id="KW-0812">Transmembrane</keyword>
<dbReference type="InterPro" id="IPR029063">
    <property type="entry name" value="SAM-dependent_MTases_sf"/>
</dbReference>
<dbReference type="InterPro" id="IPR030374">
    <property type="entry name" value="PABS"/>
</dbReference>
<reference evidence="7" key="1">
    <citation type="submission" date="2020-05" db="EMBL/GenBank/DDBJ databases">
        <authorList>
            <person name="Chiriac C."/>
            <person name="Salcher M."/>
            <person name="Ghai R."/>
            <person name="Kavagutti S V."/>
        </authorList>
    </citation>
    <scope>NUCLEOTIDE SEQUENCE</scope>
</reference>
<keyword evidence="4" id="KW-0472">Membrane</keyword>
<dbReference type="PANTHER" id="PTHR43317:SF1">
    <property type="entry name" value="THERMOSPERMINE SYNTHASE ACAULIS5"/>
    <property type="match status" value="1"/>
</dbReference>
<evidence type="ECO:0000313" key="7">
    <source>
        <dbReference type="EMBL" id="CAB4580766.1"/>
    </source>
</evidence>
<evidence type="ECO:0000256" key="4">
    <source>
        <dbReference type="SAM" id="Phobius"/>
    </source>
</evidence>
<dbReference type="Gene3D" id="1.20.1250.20">
    <property type="entry name" value="MFS general substrate transporter like domains"/>
    <property type="match status" value="1"/>
</dbReference>
<evidence type="ECO:0000256" key="2">
    <source>
        <dbReference type="ARBA" id="ARBA00022679"/>
    </source>
</evidence>
<dbReference type="NCBIfam" id="NF037959">
    <property type="entry name" value="MFS_SpdSyn"/>
    <property type="match status" value="2"/>
</dbReference>
<feature type="transmembrane region" description="Helical" evidence="4">
    <location>
        <begin position="130"/>
        <end position="153"/>
    </location>
</feature>
<dbReference type="GO" id="GO:0022857">
    <property type="term" value="F:transmembrane transporter activity"/>
    <property type="evidence" value="ECO:0007669"/>
    <property type="project" value="InterPro"/>
</dbReference>